<keyword evidence="1 3" id="KW-0479">Metal-binding</keyword>
<feature type="domain" description="RING-type" evidence="5">
    <location>
        <begin position="25"/>
        <end position="63"/>
    </location>
</feature>
<dbReference type="PROSITE" id="PS50089">
    <property type="entry name" value="ZF_RING_2"/>
    <property type="match status" value="1"/>
</dbReference>
<dbReference type="EMBL" id="GFAA01002006">
    <property type="protein sequence ID" value="JAU01429.1"/>
    <property type="molecule type" value="mRNA"/>
</dbReference>
<name>A0A1E1XQ47_AMBSC</name>
<reference evidence="6" key="1">
    <citation type="submission" date="2016-09" db="EMBL/GenBank/DDBJ databases">
        <authorList>
            <person name="Capua I."/>
            <person name="De Benedictis P."/>
            <person name="Joannis T."/>
            <person name="Lombin L.H."/>
            <person name="Cattoli G."/>
        </authorList>
    </citation>
    <scope>NUCLEOTIDE SEQUENCE</scope>
</reference>
<organism evidence="6">
    <name type="scientific">Amblyomma sculptum</name>
    <name type="common">Tick</name>
    <dbReference type="NCBI Taxonomy" id="1581419"/>
    <lineage>
        <taxon>Eukaryota</taxon>
        <taxon>Metazoa</taxon>
        <taxon>Ecdysozoa</taxon>
        <taxon>Arthropoda</taxon>
        <taxon>Chelicerata</taxon>
        <taxon>Arachnida</taxon>
        <taxon>Acari</taxon>
        <taxon>Parasitiformes</taxon>
        <taxon>Ixodida</taxon>
        <taxon>Ixodoidea</taxon>
        <taxon>Ixodidae</taxon>
        <taxon>Amblyomminae</taxon>
        <taxon>Amblyomma</taxon>
    </lineage>
</organism>
<keyword evidence="2" id="KW-0862">Zinc</keyword>
<dbReference type="InterPro" id="IPR013083">
    <property type="entry name" value="Znf_RING/FYVE/PHD"/>
</dbReference>
<feature type="region of interest" description="Disordered" evidence="4">
    <location>
        <begin position="280"/>
        <end position="303"/>
    </location>
</feature>
<accession>A0A1E1XQ47</accession>
<evidence type="ECO:0000256" key="4">
    <source>
        <dbReference type="SAM" id="MobiDB-lite"/>
    </source>
</evidence>
<dbReference type="GO" id="GO:0008270">
    <property type="term" value="F:zinc ion binding"/>
    <property type="evidence" value="ECO:0007669"/>
    <property type="project" value="UniProtKB-KW"/>
</dbReference>
<protein>
    <submittedName>
        <fullName evidence="6">Putative tnf receptor-associated factor</fullName>
    </submittedName>
</protein>
<evidence type="ECO:0000256" key="1">
    <source>
        <dbReference type="ARBA" id="ARBA00022771"/>
    </source>
</evidence>
<dbReference type="AlphaFoldDB" id="A0A1E1XQ47"/>
<feature type="non-terminal residue" evidence="6">
    <location>
        <position position="1"/>
    </location>
</feature>
<feature type="region of interest" description="Disordered" evidence="4">
    <location>
        <begin position="153"/>
        <end position="180"/>
    </location>
</feature>
<keyword evidence="6" id="KW-0675">Receptor</keyword>
<evidence type="ECO:0000259" key="5">
    <source>
        <dbReference type="PROSITE" id="PS50089"/>
    </source>
</evidence>
<sequence length="303" mass="33133">LVGFPCELDWKPLLFVKPIPPNRICSACGLVRQRAALLPCMHVLCDPCFYQCQHDGKYACPLDGLYFERGDADWKALQTQDMLKKEVLCWNEKNGCKAVMAASLVYKHFQSECWYHSTRCRRCSASVLCKDMCAHLRSGCAAAMLPAASQVEGLSTEVPSTPKEEIPVPGSSPGDSGEQGREMKAFVERLVADVAAHGDALNEVSHTINIFKETLREEVAKAMRHGHYSLVKNMREISASSEQIKDTLLKQSDAVGDISTSIKSLEEAFRATRCTATELDSHAPFVDGTNGQPPGGSPPGATN</sequence>
<dbReference type="CDD" id="cd16449">
    <property type="entry name" value="RING-HC"/>
    <property type="match status" value="1"/>
</dbReference>
<evidence type="ECO:0000256" key="3">
    <source>
        <dbReference type="PROSITE-ProRule" id="PRU00175"/>
    </source>
</evidence>
<dbReference type="Gene3D" id="3.30.40.10">
    <property type="entry name" value="Zinc/RING finger domain, C3HC4 (zinc finger)"/>
    <property type="match status" value="1"/>
</dbReference>
<dbReference type="SUPFAM" id="SSF57850">
    <property type="entry name" value="RING/U-box"/>
    <property type="match status" value="1"/>
</dbReference>
<evidence type="ECO:0000313" key="6">
    <source>
        <dbReference type="EMBL" id="JAU01429.1"/>
    </source>
</evidence>
<reference evidence="6" key="2">
    <citation type="journal article" date="2017" name="Front. Cell. Infect. Microbiol.">
        <title>Analysis of the Salivary Gland Transcriptome of Unfed and Partially Fed Amblyomma sculptum Ticks and Descriptive Proteome of the Saliva.</title>
        <authorList>
            <person name="Esteves E."/>
            <person name="Maruyama S.R."/>
            <person name="Kawahara R."/>
            <person name="Fujita A."/>
            <person name="Martins L.A."/>
            <person name="Righi A.A."/>
            <person name="Costa F.B."/>
            <person name="Palmisano G."/>
            <person name="Labruna M.B."/>
            <person name="Sa-Nunes A."/>
            <person name="Ribeiro J.M.C."/>
            <person name="Fogaca A.C."/>
        </authorList>
    </citation>
    <scope>NUCLEOTIDE SEQUENCE</scope>
</reference>
<dbReference type="Gene3D" id="1.10.287.950">
    <property type="entry name" value="Methyl-accepting chemotaxis protein"/>
    <property type="match status" value="1"/>
</dbReference>
<evidence type="ECO:0000256" key="2">
    <source>
        <dbReference type="ARBA" id="ARBA00022833"/>
    </source>
</evidence>
<proteinExistence type="evidence at transcript level"/>
<dbReference type="InterPro" id="IPR001841">
    <property type="entry name" value="Znf_RING"/>
</dbReference>
<keyword evidence="1 3" id="KW-0863">Zinc-finger</keyword>
<dbReference type="SUPFAM" id="SSF49599">
    <property type="entry name" value="TRAF domain-like"/>
    <property type="match status" value="1"/>
</dbReference>